<dbReference type="InterPro" id="IPR004692">
    <property type="entry name" value="SecG"/>
</dbReference>
<evidence type="ECO:0000256" key="7">
    <source>
        <dbReference type="ARBA" id="ARBA00022989"/>
    </source>
</evidence>
<evidence type="ECO:0000256" key="2">
    <source>
        <dbReference type="ARBA" id="ARBA00008445"/>
    </source>
</evidence>
<evidence type="ECO:0000256" key="4">
    <source>
        <dbReference type="ARBA" id="ARBA00022475"/>
    </source>
</evidence>
<comment type="function">
    <text evidence="10">Involved in protein export. Participates in an early event of protein translocation.</text>
</comment>
<organism evidence="11 12">
    <name type="scientific">Anaerovibrio lipolyticus DSM 3074</name>
    <dbReference type="NCBI Taxonomy" id="1120997"/>
    <lineage>
        <taxon>Bacteria</taxon>
        <taxon>Bacillati</taxon>
        <taxon>Bacillota</taxon>
        <taxon>Negativicutes</taxon>
        <taxon>Selenomonadales</taxon>
        <taxon>Selenomonadaceae</taxon>
        <taxon>Anaerovibrio</taxon>
    </lineage>
</organism>
<dbReference type="GO" id="GO:0065002">
    <property type="term" value="P:intracellular protein transmembrane transport"/>
    <property type="evidence" value="ECO:0007669"/>
    <property type="project" value="TreeGrafter"/>
</dbReference>
<comment type="similarity">
    <text evidence="2 10">Belongs to the SecG family.</text>
</comment>
<feature type="transmembrane region" description="Helical" evidence="10">
    <location>
        <begin position="50"/>
        <end position="70"/>
    </location>
</feature>
<keyword evidence="9 10" id="KW-0472">Membrane</keyword>
<dbReference type="Proteomes" id="UP000191240">
    <property type="component" value="Unassembled WGS sequence"/>
</dbReference>
<gene>
    <name evidence="11" type="ORF">SAMN02745671_00017</name>
</gene>
<keyword evidence="6 10" id="KW-0653">Protein transport</keyword>
<keyword evidence="3 10" id="KW-0813">Transport</keyword>
<comment type="subcellular location">
    <subcellularLocation>
        <location evidence="1 10">Cell membrane</location>
        <topology evidence="1 10">Multi-pass membrane protein</topology>
    </subcellularLocation>
</comment>
<dbReference type="GO" id="GO:0015450">
    <property type="term" value="F:protein-transporting ATPase activity"/>
    <property type="evidence" value="ECO:0007669"/>
    <property type="project" value="UniProtKB-UniRule"/>
</dbReference>
<evidence type="ECO:0000256" key="6">
    <source>
        <dbReference type="ARBA" id="ARBA00022927"/>
    </source>
</evidence>
<evidence type="ECO:0000313" key="11">
    <source>
        <dbReference type="EMBL" id="SHI28805.1"/>
    </source>
</evidence>
<evidence type="ECO:0000313" key="12">
    <source>
        <dbReference type="Proteomes" id="UP000191240"/>
    </source>
</evidence>
<protein>
    <recommendedName>
        <fullName evidence="10">Protein-export membrane protein SecG</fullName>
    </recommendedName>
</protein>
<reference evidence="11 12" key="1">
    <citation type="submission" date="2016-11" db="EMBL/GenBank/DDBJ databases">
        <authorList>
            <person name="Jaros S."/>
            <person name="Januszkiewicz K."/>
            <person name="Wedrychowicz H."/>
        </authorList>
    </citation>
    <scope>NUCLEOTIDE SEQUENCE [LARGE SCALE GENOMIC DNA]</scope>
    <source>
        <strain evidence="11 12">DSM 3074</strain>
    </source>
</reference>
<dbReference type="PANTHER" id="PTHR34182:SF1">
    <property type="entry name" value="PROTEIN-EXPORT MEMBRANE PROTEIN SECG"/>
    <property type="match status" value="1"/>
</dbReference>
<dbReference type="GO" id="GO:0005886">
    <property type="term" value="C:plasma membrane"/>
    <property type="evidence" value="ECO:0007669"/>
    <property type="project" value="UniProtKB-SubCell"/>
</dbReference>
<dbReference type="Pfam" id="PF03840">
    <property type="entry name" value="SecG"/>
    <property type="match status" value="1"/>
</dbReference>
<dbReference type="NCBIfam" id="TIGR00810">
    <property type="entry name" value="secG"/>
    <property type="match status" value="1"/>
</dbReference>
<proteinExistence type="inferred from homology"/>
<evidence type="ECO:0000256" key="5">
    <source>
        <dbReference type="ARBA" id="ARBA00022692"/>
    </source>
</evidence>
<evidence type="ECO:0000256" key="10">
    <source>
        <dbReference type="RuleBase" id="RU365087"/>
    </source>
</evidence>
<evidence type="ECO:0000256" key="1">
    <source>
        <dbReference type="ARBA" id="ARBA00004651"/>
    </source>
</evidence>
<evidence type="ECO:0000256" key="8">
    <source>
        <dbReference type="ARBA" id="ARBA00023010"/>
    </source>
</evidence>
<dbReference type="PANTHER" id="PTHR34182">
    <property type="entry name" value="PROTEIN-EXPORT MEMBRANE PROTEIN SECG"/>
    <property type="match status" value="1"/>
</dbReference>
<accession>A0A1M5ZWZ9</accession>
<name>A0A1M5ZWZ9_9FIRM</name>
<evidence type="ECO:0000256" key="9">
    <source>
        <dbReference type="ARBA" id="ARBA00023136"/>
    </source>
</evidence>
<keyword evidence="7 10" id="KW-1133">Transmembrane helix</keyword>
<dbReference type="AlphaFoldDB" id="A0A1M5ZWZ9"/>
<dbReference type="GO" id="GO:0043952">
    <property type="term" value="P:protein transport by the Sec complex"/>
    <property type="evidence" value="ECO:0007669"/>
    <property type="project" value="TreeGrafter"/>
</dbReference>
<keyword evidence="4 10" id="KW-1003">Cell membrane</keyword>
<comment type="caution">
    <text evidence="10">Lacks conserved residue(s) required for the propagation of feature annotation.</text>
</comment>
<sequence>MLTVLMVIDALVAIVLIGSVLAQSPKSAGMGLGGGNDTVFSSSARGMDALLARVTVVFAILFAVITLVIAKMTM</sequence>
<evidence type="ECO:0000256" key="3">
    <source>
        <dbReference type="ARBA" id="ARBA00022448"/>
    </source>
</evidence>
<keyword evidence="8 10" id="KW-0811">Translocation</keyword>
<dbReference type="PRINTS" id="PR01651">
    <property type="entry name" value="SECGEXPORT"/>
</dbReference>
<dbReference type="EMBL" id="FQYW01000003">
    <property type="protein sequence ID" value="SHI28805.1"/>
    <property type="molecule type" value="Genomic_DNA"/>
</dbReference>
<dbReference type="GO" id="GO:0009306">
    <property type="term" value="P:protein secretion"/>
    <property type="evidence" value="ECO:0007669"/>
    <property type="project" value="UniProtKB-UniRule"/>
</dbReference>
<keyword evidence="5 10" id="KW-0812">Transmembrane</keyword>